<reference evidence="1 2" key="1">
    <citation type="submission" date="2018-06" db="EMBL/GenBank/DDBJ databases">
        <authorList>
            <person name="DeCurzio J.M."/>
            <person name="Delesalle V.A."/>
            <person name="Garlena R.A."/>
            <person name="Russell D.A."/>
            <person name="Pope W.H."/>
            <person name="Jacobs-Sera D."/>
            <person name="Hatfull G.F."/>
        </authorList>
    </citation>
    <scope>NUCLEOTIDE SEQUENCE [LARGE SCALE GENOMIC DNA]</scope>
</reference>
<name>A0A346FCV6_9CAUD</name>
<dbReference type="KEGG" id="vg:54998726"/>
<dbReference type="EMBL" id="MH479925">
    <property type="protein sequence ID" value="AXN53570.1"/>
    <property type="molecule type" value="Genomic_DNA"/>
</dbReference>
<evidence type="ECO:0000313" key="1">
    <source>
        <dbReference type="EMBL" id="AXN53570.1"/>
    </source>
</evidence>
<accession>A0A346FCV6</accession>
<gene>
    <name evidence="1" type="primary">7</name>
    <name evidence="1" type="ORF">SEA_RONALDO_7</name>
</gene>
<dbReference type="RefSeq" id="YP_009807703.1">
    <property type="nucleotide sequence ID" value="NC_048028.1"/>
</dbReference>
<keyword evidence="2" id="KW-1185">Reference proteome</keyword>
<protein>
    <submittedName>
        <fullName evidence="1">Uncharacterized protein</fullName>
    </submittedName>
</protein>
<proteinExistence type="predicted"/>
<dbReference type="GeneID" id="54998726"/>
<dbReference type="Proteomes" id="UP000258385">
    <property type="component" value="Segment"/>
</dbReference>
<evidence type="ECO:0000313" key="2">
    <source>
        <dbReference type="Proteomes" id="UP000258385"/>
    </source>
</evidence>
<sequence>MIRWTIKKNPFGWIVRRWDTWPHRPEARNLHVTWTSEPFDTFEDVLNWWKMVDCDFFQKGYCHCRSECAN</sequence>
<organism evidence="1 2">
    <name type="scientific">Gordonia phage Ronaldo</name>
    <dbReference type="NCBI Taxonomy" id="2250397"/>
    <lineage>
        <taxon>Viruses</taxon>
        <taxon>Duplodnaviria</taxon>
        <taxon>Heunggongvirae</taxon>
        <taxon>Uroviricota</taxon>
        <taxon>Caudoviricetes</taxon>
        <taxon>Ronaldovirus</taxon>
        <taxon>Ronaldovirus ronaldo</taxon>
    </lineage>
</organism>